<reference evidence="2" key="1">
    <citation type="submission" date="2022-09" db="EMBL/GenBank/DDBJ databases">
        <title>Diverse halophilic archaea isolated from saline environments.</title>
        <authorList>
            <person name="Cui H.-L."/>
        </authorList>
    </citation>
    <scope>NUCLEOTIDE SEQUENCE</scope>
    <source>
        <strain evidence="2">ZS-35-S2</strain>
    </source>
</reference>
<protein>
    <submittedName>
        <fullName evidence="2">DUF1641 domain-containing protein</fullName>
    </submittedName>
</protein>
<dbReference type="AlphaFoldDB" id="A0A9E7R1M5"/>
<name>A0A9E7R1M5_9EURY</name>
<gene>
    <name evidence="2" type="ORF">N0B31_17885</name>
</gene>
<keyword evidence="3" id="KW-1185">Reference proteome</keyword>
<dbReference type="EMBL" id="CP104003">
    <property type="protein sequence ID" value="UWM53982.1"/>
    <property type="molecule type" value="Genomic_DNA"/>
</dbReference>
<evidence type="ECO:0000313" key="2">
    <source>
        <dbReference type="EMBL" id="UWM53982.1"/>
    </source>
</evidence>
<feature type="region of interest" description="Disordered" evidence="1">
    <location>
        <begin position="1"/>
        <end position="23"/>
    </location>
</feature>
<dbReference type="Pfam" id="PF07849">
    <property type="entry name" value="DUF1641"/>
    <property type="match status" value="1"/>
</dbReference>
<feature type="compositionally biased region" description="Acidic residues" evidence="1">
    <location>
        <begin position="1"/>
        <end position="10"/>
    </location>
</feature>
<proteinExistence type="predicted"/>
<evidence type="ECO:0000256" key="1">
    <source>
        <dbReference type="SAM" id="MobiDB-lite"/>
    </source>
</evidence>
<dbReference type="KEGG" id="ssai:N0B31_17885"/>
<dbReference type="GeneID" id="74944333"/>
<evidence type="ECO:0000313" key="3">
    <source>
        <dbReference type="Proteomes" id="UP001057580"/>
    </source>
</evidence>
<organism evidence="2 3">
    <name type="scientific">Salinirubellus salinus</name>
    <dbReference type="NCBI Taxonomy" id="1364945"/>
    <lineage>
        <taxon>Archaea</taxon>
        <taxon>Methanobacteriati</taxon>
        <taxon>Methanobacteriota</taxon>
        <taxon>Stenosarchaea group</taxon>
        <taxon>Halobacteria</taxon>
        <taxon>Halobacteriales</taxon>
        <taxon>Natronomonadaceae</taxon>
        <taxon>Salinirubellus</taxon>
    </lineage>
</organism>
<dbReference type="Proteomes" id="UP001057580">
    <property type="component" value="Chromosome"/>
</dbReference>
<sequence>MSTLDEDDAERELPSVVTEAVREDPETAAALLARSGQLSTLVDEAVVEDLPSGDVPDTHRAELDAAVGQHGTELAAAVERVAMLQRTGTLDRLTEIADAMALLTDAMDDEMVETLAATGTSLGELADTASDDEVRRGLARVLEGVGTASAEEATPVGPLGLVGALRDPEVQAGMGYLVATARGIGTAGERPDGGRTD</sequence>
<dbReference type="InterPro" id="IPR012440">
    <property type="entry name" value="DUF1641"/>
</dbReference>
<accession>A0A9E7R1M5</accession>
<dbReference type="RefSeq" id="WP_260592976.1">
    <property type="nucleotide sequence ID" value="NZ_CP104003.1"/>
</dbReference>